<feature type="domain" description="ABC transporter" evidence="5">
    <location>
        <begin position="54"/>
        <end position="278"/>
    </location>
</feature>
<gene>
    <name evidence="6" type="ORF">ACFP57_10025</name>
</gene>
<dbReference type="InterPro" id="IPR050683">
    <property type="entry name" value="Bact_Polysacc_Export_ATP-bd"/>
</dbReference>
<evidence type="ECO:0000256" key="1">
    <source>
        <dbReference type="ARBA" id="ARBA00005417"/>
    </source>
</evidence>
<name>A0ABW1X481_9ACTN</name>
<protein>
    <submittedName>
        <fullName evidence="6">ABC transporter ATP-binding protein</fullName>
    </submittedName>
</protein>
<keyword evidence="7" id="KW-1185">Reference proteome</keyword>
<dbReference type="PANTHER" id="PTHR46743">
    <property type="entry name" value="TEICHOIC ACIDS EXPORT ATP-BINDING PROTEIN TAGH"/>
    <property type="match status" value="1"/>
</dbReference>
<keyword evidence="4 6" id="KW-0067">ATP-binding</keyword>
<dbReference type="Pfam" id="PF00005">
    <property type="entry name" value="ABC_tran"/>
    <property type="match status" value="1"/>
</dbReference>
<evidence type="ECO:0000259" key="5">
    <source>
        <dbReference type="PROSITE" id="PS50893"/>
    </source>
</evidence>
<dbReference type="PANTHER" id="PTHR46743:SF2">
    <property type="entry name" value="TEICHOIC ACIDS EXPORT ATP-BINDING PROTEIN TAGH"/>
    <property type="match status" value="1"/>
</dbReference>
<reference evidence="7" key="1">
    <citation type="journal article" date="2019" name="Int. J. Syst. Evol. Microbiol.">
        <title>The Global Catalogue of Microorganisms (GCM) 10K type strain sequencing project: providing services to taxonomists for standard genome sequencing and annotation.</title>
        <authorList>
            <consortium name="The Broad Institute Genomics Platform"/>
            <consortium name="The Broad Institute Genome Sequencing Center for Infectious Disease"/>
            <person name="Wu L."/>
            <person name="Ma J."/>
        </authorList>
    </citation>
    <scope>NUCLEOTIDE SEQUENCE [LARGE SCALE GENOMIC DNA]</scope>
    <source>
        <strain evidence="7">CGMCC 1.15277</strain>
    </source>
</reference>
<dbReference type="InterPro" id="IPR003439">
    <property type="entry name" value="ABC_transporter-like_ATP-bd"/>
</dbReference>
<dbReference type="RefSeq" id="WP_343886565.1">
    <property type="nucleotide sequence ID" value="NZ_BAAAKI010000016.1"/>
</dbReference>
<dbReference type="EMBL" id="JBHSUA010000019">
    <property type="protein sequence ID" value="MFC6397315.1"/>
    <property type="molecule type" value="Genomic_DNA"/>
</dbReference>
<accession>A0ABW1X481</accession>
<evidence type="ECO:0000313" key="6">
    <source>
        <dbReference type="EMBL" id="MFC6397315.1"/>
    </source>
</evidence>
<dbReference type="PROSITE" id="PS50893">
    <property type="entry name" value="ABC_TRANSPORTER_2"/>
    <property type="match status" value="1"/>
</dbReference>
<evidence type="ECO:0000256" key="4">
    <source>
        <dbReference type="ARBA" id="ARBA00022840"/>
    </source>
</evidence>
<evidence type="ECO:0000313" key="7">
    <source>
        <dbReference type="Proteomes" id="UP001596266"/>
    </source>
</evidence>
<evidence type="ECO:0000256" key="3">
    <source>
        <dbReference type="ARBA" id="ARBA00022741"/>
    </source>
</evidence>
<keyword evidence="3" id="KW-0547">Nucleotide-binding</keyword>
<dbReference type="SUPFAM" id="SSF52540">
    <property type="entry name" value="P-loop containing nucleoside triphosphate hydrolases"/>
    <property type="match status" value="1"/>
</dbReference>
<comment type="caution">
    <text evidence="6">The sequence shown here is derived from an EMBL/GenBank/DDBJ whole genome shotgun (WGS) entry which is preliminary data.</text>
</comment>
<dbReference type="Proteomes" id="UP001596266">
    <property type="component" value="Unassembled WGS sequence"/>
</dbReference>
<comment type="similarity">
    <text evidence="1">Belongs to the ABC transporter superfamily.</text>
</comment>
<organism evidence="6 7">
    <name type="scientific">Luteococcus sanguinis</name>
    <dbReference type="NCBI Taxonomy" id="174038"/>
    <lineage>
        <taxon>Bacteria</taxon>
        <taxon>Bacillati</taxon>
        <taxon>Actinomycetota</taxon>
        <taxon>Actinomycetes</taxon>
        <taxon>Propionibacteriales</taxon>
        <taxon>Propionibacteriaceae</taxon>
        <taxon>Luteococcus</taxon>
    </lineage>
</organism>
<evidence type="ECO:0000256" key="2">
    <source>
        <dbReference type="ARBA" id="ARBA00022448"/>
    </source>
</evidence>
<dbReference type="InterPro" id="IPR015860">
    <property type="entry name" value="ABC_transpr_TagH-like"/>
</dbReference>
<sequence>MADKQPQLTQPAPTVIPMEPNDNPPAVIAWHVDVTYQVLGSKKRGVATGQGENMGLKRLTQRERQIGSVRYVPAVKDVSFVARQGESIGIIGHNGSGKSTLLRSLAGLLPPTNGRVWIKGQPSLLGVNAVLLNQLTGERNVYIGGQALGMTPAEVRENYDSIVELADIGEAIDRPMGTYSSGQGARLRFAISTASRPDVLMIDEALATGDSAFQKKSMAKLHEILEEASTVFLVSHSANTVTDMCTRALWLDHGRLVMDGPSQDVVAAYEARKLPEQFLEPQGE</sequence>
<dbReference type="InterPro" id="IPR027417">
    <property type="entry name" value="P-loop_NTPase"/>
</dbReference>
<dbReference type="SMART" id="SM00382">
    <property type="entry name" value="AAA"/>
    <property type="match status" value="1"/>
</dbReference>
<dbReference type="InterPro" id="IPR003593">
    <property type="entry name" value="AAA+_ATPase"/>
</dbReference>
<dbReference type="CDD" id="cd03220">
    <property type="entry name" value="ABC_KpsT_Wzt"/>
    <property type="match status" value="1"/>
</dbReference>
<proteinExistence type="inferred from homology"/>
<dbReference type="Gene3D" id="3.40.50.300">
    <property type="entry name" value="P-loop containing nucleotide triphosphate hydrolases"/>
    <property type="match status" value="1"/>
</dbReference>
<dbReference type="GO" id="GO:0005524">
    <property type="term" value="F:ATP binding"/>
    <property type="evidence" value="ECO:0007669"/>
    <property type="project" value="UniProtKB-KW"/>
</dbReference>
<keyword evidence="2" id="KW-0813">Transport</keyword>